<evidence type="ECO:0000313" key="4">
    <source>
        <dbReference type="EMBL" id="CAD7587201.1"/>
    </source>
</evidence>
<accession>A0A7R9JQ19</accession>
<dbReference type="PANTHER" id="PTHR46001:SF3">
    <property type="entry name" value="PROTEIN STILL LIFE, ISOFORM SIF TYPE 1"/>
    <property type="match status" value="1"/>
</dbReference>
<dbReference type="EMBL" id="OE839434">
    <property type="protein sequence ID" value="CAD7587201.1"/>
    <property type="molecule type" value="Genomic_DNA"/>
</dbReference>
<feature type="region of interest" description="Disordered" evidence="1">
    <location>
        <begin position="1"/>
        <end position="29"/>
    </location>
</feature>
<dbReference type="SMART" id="SM00455">
    <property type="entry name" value="RBD"/>
    <property type="match status" value="1"/>
</dbReference>
<dbReference type="PROSITE" id="PS50003">
    <property type="entry name" value="PH_DOMAIN"/>
    <property type="match status" value="1"/>
</dbReference>
<reference evidence="4" key="1">
    <citation type="submission" date="2020-11" db="EMBL/GenBank/DDBJ databases">
        <authorList>
            <person name="Tran Van P."/>
        </authorList>
    </citation>
    <scope>NUCLEOTIDE SEQUENCE</scope>
</reference>
<dbReference type="FunFam" id="2.30.29.30:FF:000065">
    <property type="entry name" value="T cell lymphoma invasion and metastasis 1"/>
    <property type="match status" value="1"/>
</dbReference>
<dbReference type="PROSITE" id="PS50898">
    <property type="entry name" value="RBD"/>
    <property type="match status" value="1"/>
</dbReference>
<evidence type="ECO:0000259" key="2">
    <source>
        <dbReference type="PROSITE" id="PS50003"/>
    </source>
</evidence>
<dbReference type="InterPro" id="IPR040655">
    <property type="entry name" value="TIAM1_CC-Ex"/>
</dbReference>
<dbReference type="Pfam" id="PF00169">
    <property type="entry name" value="PH"/>
    <property type="match status" value="1"/>
</dbReference>
<feature type="compositionally biased region" description="Low complexity" evidence="1">
    <location>
        <begin position="493"/>
        <end position="507"/>
    </location>
</feature>
<sequence length="649" mass="73579">MVESSSTLPKCGRRAPSGDNSSCLHHPNTSSVMSAAANALLSRRRRNKTVHFGENLLAHNSPVSGTISRTRENRRDSVVSLPGQFEPNVQQLFSFIETVLSAWVVEEDTGTSQGELSEGDDLENVTTPRRYAAYDGASFHRNRCRLRRTPSEVIALIGPNIYSDQDFGCPRYQHIHRRLLPHMCNAIFLSKMSDDDRMSLTTAVSDEEDAESVHNSPYRGKQTGTAAASFNCTGAVRKAGFLSVKKWLLRKKHQIELARKRGWKGYWVCLKGTTLLFYPCDSREGRSVEAAPKHLIIVDGAIMQPIPEHPKRDYIFCLSTAFGDAYLFQAPCQVELENWVNSIHSACAAAFARHRGKTGTLHLLQEEIFRLEKAIDSDHKLKHMADLQQSVVSDPETKQQINIQIIQWEENLERLHCEQFRLRCYMASLQSGELPNPKSLLTHVSRATKNTLNKLGVFTVSSFHAFICARSPSLLNNLLAGRGATKRRPPMLSRSNSGSSRRSLQMSSREENENTVKVSLPENQTVHVYLRDAMSVEEFLASACGRKNLNAMEHFVRVKKRREMEDHNYFVPHRTDLIETYLHTHEIVEVCAKILYQVELQRTTLDQMWGFSVEAELIENADRQDELCCYVSRVEDKSVAMHNDHDLLL</sequence>
<dbReference type="InterPro" id="IPR003116">
    <property type="entry name" value="RBD_dom"/>
</dbReference>
<gene>
    <name evidence="4" type="ORF">TGEB3V08_LOCUS1422</name>
</gene>
<evidence type="ECO:0000256" key="1">
    <source>
        <dbReference type="SAM" id="MobiDB-lite"/>
    </source>
</evidence>
<dbReference type="Gene3D" id="6.10.140.680">
    <property type="match status" value="1"/>
</dbReference>
<dbReference type="PANTHER" id="PTHR46001">
    <property type="entry name" value="TIAM (MAMMALIAN TUMOR INVASION AND METASTASIS FACTOR) HOMOLOG"/>
    <property type="match status" value="1"/>
</dbReference>
<feature type="region of interest" description="Disordered" evidence="1">
    <location>
        <begin position="481"/>
        <end position="516"/>
    </location>
</feature>
<proteinExistence type="predicted"/>
<dbReference type="AlphaFoldDB" id="A0A7R9JQ19"/>
<dbReference type="GO" id="GO:0005085">
    <property type="term" value="F:guanyl-nucleotide exchange factor activity"/>
    <property type="evidence" value="ECO:0007669"/>
    <property type="project" value="InterPro"/>
</dbReference>
<evidence type="ECO:0008006" key="5">
    <source>
        <dbReference type="Google" id="ProtNLM"/>
    </source>
</evidence>
<dbReference type="InterPro" id="IPR011993">
    <property type="entry name" value="PH-like_dom_sf"/>
</dbReference>
<dbReference type="SUPFAM" id="SSF50729">
    <property type="entry name" value="PH domain-like"/>
    <property type="match status" value="1"/>
</dbReference>
<evidence type="ECO:0000259" key="3">
    <source>
        <dbReference type="PROSITE" id="PS50898"/>
    </source>
</evidence>
<name>A0A7R9JQ19_TIMGE</name>
<dbReference type="InterPro" id="IPR001849">
    <property type="entry name" value="PH_domain"/>
</dbReference>
<protein>
    <recommendedName>
        <fullName evidence="5">PH domain-containing protein</fullName>
    </recommendedName>
</protein>
<feature type="domain" description="RBD" evidence="3">
    <location>
        <begin position="514"/>
        <end position="581"/>
    </location>
</feature>
<dbReference type="SMART" id="SM00233">
    <property type="entry name" value="PH"/>
    <property type="match status" value="1"/>
</dbReference>
<dbReference type="InterPro" id="IPR043537">
    <property type="entry name" value="Tiam1/Tiam2/Sif"/>
</dbReference>
<feature type="domain" description="PH" evidence="2">
    <location>
        <begin position="235"/>
        <end position="348"/>
    </location>
</feature>
<dbReference type="Pfam" id="PF18385">
    <property type="entry name" value="Tiam_CC_Ex"/>
    <property type="match status" value="1"/>
</dbReference>
<dbReference type="GO" id="GO:0007264">
    <property type="term" value="P:small GTPase-mediated signal transduction"/>
    <property type="evidence" value="ECO:0007669"/>
    <property type="project" value="InterPro"/>
</dbReference>
<dbReference type="Gene3D" id="2.30.29.30">
    <property type="entry name" value="Pleckstrin-homology domain (PH domain)/Phosphotyrosine-binding domain (PTB)"/>
    <property type="match status" value="1"/>
</dbReference>
<dbReference type="CDD" id="cd01230">
    <property type="entry name" value="PH1_Tiam1_2"/>
    <property type="match status" value="1"/>
</dbReference>
<feature type="compositionally biased region" description="Polar residues" evidence="1">
    <location>
        <begin position="18"/>
        <end position="29"/>
    </location>
</feature>
<dbReference type="Pfam" id="PF02196">
    <property type="entry name" value="RBD"/>
    <property type="match status" value="1"/>
</dbReference>
<organism evidence="4">
    <name type="scientific">Timema genevievae</name>
    <name type="common">Walking stick</name>
    <dbReference type="NCBI Taxonomy" id="629358"/>
    <lineage>
        <taxon>Eukaryota</taxon>
        <taxon>Metazoa</taxon>
        <taxon>Ecdysozoa</taxon>
        <taxon>Arthropoda</taxon>
        <taxon>Hexapoda</taxon>
        <taxon>Insecta</taxon>
        <taxon>Pterygota</taxon>
        <taxon>Neoptera</taxon>
        <taxon>Polyneoptera</taxon>
        <taxon>Phasmatodea</taxon>
        <taxon>Timematodea</taxon>
        <taxon>Timematoidea</taxon>
        <taxon>Timematidae</taxon>
        <taxon>Timema</taxon>
    </lineage>
</organism>